<evidence type="ECO:0000256" key="2">
    <source>
        <dbReference type="ARBA" id="ARBA00023015"/>
    </source>
</evidence>
<evidence type="ECO:0000256" key="1">
    <source>
        <dbReference type="ARBA" id="ARBA00009437"/>
    </source>
</evidence>
<dbReference type="InterPro" id="IPR058163">
    <property type="entry name" value="LysR-type_TF_proteobact-type"/>
</dbReference>
<dbReference type="Gene3D" id="3.40.190.290">
    <property type="match status" value="1"/>
</dbReference>
<evidence type="ECO:0000256" key="4">
    <source>
        <dbReference type="ARBA" id="ARBA00023163"/>
    </source>
</evidence>
<comment type="caution">
    <text evidence="6">The sequence shown here is derived from an EMBL/GenBank/DDBJ whole genome shotgun (WGS) entry which is preliminary data.</text>
</comment>
<dbReference type="PANTHER" id="PTHR30537:SF5">
    <property type="entry name" value="HTH-TYPE TRANSCRIPTIONAL ACTIVATOR TTDR-RELATED"/>
    <property type="match status" value="1"/>
</dbReference>
<dbReference type="SUPFAM" id="SSF46785">
    <property type="entry name" value="Winged helix' DNA-binding domain"/>
    <property type="match status" value="1"/>
</dbReference>
<comment type="similarity">
    <text evidence="1">Belongs to the LysR transcriptional regulatory family.</text>
</comment>
<dbReference type="InterPro" id="IPR000847">
    <property type="entry name" value="LysR_HTH_N"/>
</dbReference>
<keyword evidence="2" id="KW-0805">Transcription regulation</keyword>
<dbReference type="InterPro" id="IPR036390">
    <property type="entry name" value="WH_DNA-bd_sf"/>
</dbReference>
<dbReference type="Gene3D" id="1.10.10.10">
    <property type="entry name" value="Winged helix-like DNA-binding domain superfamily/Winged helix DNA-binding domain"/>
    <property type="match status" value="1"/>
</dbReference>
<evidence type="ECO:0000256" key="3">
    <source>
        <dbReference type="ARBA" id="ARBA00023125"/>
    </source>
</evidence>
<evidence type="ECO:0000313" key="7">
    <source>
        <dbReference type="Proteomes" id="UP001629244"/>
    </source>
</evidence>
<keyword evidence="3" id="KW-0238">DNA-binding</keyword>
<dbReference type="PRINTS" id="PR00039">
    <property type="entry name" value="HTHLYSR"/>
</dbReference>
<dbReference type="InterPro" id="IPR005119">
    <property type="entry name" value="LysR_subst-bd"/>
</dbReference>
<proteinExistence type="inferred from homology"/>
<dbReference type="PANTHER" id="PTHR30537">
    <property type="entry name" value="HTH-TYPE TRANSCRIPTIONAL REGULATOR"/>
    <property type="match status" value="1"/>
</dbReference>
<accession>A0ABW8YNU4</accession>
<protein>
    <submittedName>
        <fullName evidence="6">LysR substrate-binding domain-containing protein</fullName>
    </submittedName>
</protein>
<sequence>MSDRWQEMTVFARVAECGSLSRAARELSLSQPSVSRIVSALEARLGTTLLLRTTRSVSLTEAGALYLERARRLLAEMEEAEQATRGLDSLHGVIRLAMPVMYGTRAIIPAVAPFLARHPDLRVEIVMSDTRQNLVTDGVDIAIRVGVGQLDNSNFGARRLALIERLVVAAPSYLRMHGSPADPVELAKHACIIQHGLFGRESWRFTHGQTVAAVDVSARLSINSAPGVLAAAVAGMGIALATRIMAGEELRSGQLTQLLEAWQLAPAEVHAIFPAGPKLSAKVRAIVDHLAEALSKP</sequence>
<feature type="domain" description="HTH lysR-type" evidence="5">
    <location>
        <begin position="3"/>
        <end position="60"/>
    </location>
</feature>
<reference evidence="6 7" key="1">
    <citation type="submission" date="2024-06" db="EMBL/GenBank/DDBJ databases">
        <authorList>
            <person name="Kaempfer P."/>
            <person name="Viver T."/>
        </authorList>
    </citation>
    <scope>NUCLEOTIDE SEQUENCE [LARGE SCALE GENOMIC DNA]</scope>
    <source>
        <strain evidence="6 7">ST-64</strain>
    </source>
</reference>
<dbReference type="Pfam" id="PF00126">
    <property type="entry name" value="HTH_1"/>
    <property type="match status" value="1"/>
</dbReference>
<dbReference type="RefSeq" id="WP_408079042.1">
    <property type="nucleotide sequence ID" value="NZ_JBELQC010000002.1"/>
</dbReference>
<keyword evidence="4" id="KW-0804">Transcription</keyword>
<organism evidence="6 7">
    <name type="scientific">Sphingomonas plantiphila</name>
    <dbReference type="NCBI Taxonomy" id="3163295"/>
    <lineage>
        <taxon>Bacteria</taxon>
        <taxon>Pseudomonadati</taxon>
        <taxon>Pseudomonadota</taxon>
        <taxon>Alphaproteobacteria</taxon>
        <taxon>Sphingomonadales</taxon>
        <taxon>Sphingomonadaceae</taxon>
        <taxon>Sphingomonas</taxon>
    </lineage>
</organism>
<dbReference type="Pfam" id="PF03466">
    <property type="entry name" value="LysR_substrate"/>
    <property type="match status" value="1"/>
</dbReference>
<dbReference type="Proteomes" id="UP001629244">
    <property type="component" value="Unassembled WGS sequence"/>
</dbReference>
<keyword evidence="7" id="KW-1185">Reference proteome</keyword>
<gene>
    <name evidence="6" type="ORF">ABS767_13065</name>
</gene>
<dbReference type="SUPFAM" id="SSF53850">
    <property type="entry name" value="Periplasmic binding protein-like II"/>
    <property type="match status" value="1"/>
</dbReference>
<dbReference type="PROSITE" id="PS50931">
    <property type="entry name" value="HTH_LYSR"/>
    <property type="match status" value="1"/>
</dbReference>
<name>A0ABW8YNU4_9SPHN</name>
<evidence type="ECO:0000313" key="6">
    <source>
        <dbReference type="EMBL" id="MFL9841899.1"/>
    </source>
</evidence>
<evidence type="ECO:0000259" key="5">
    <source>
        <dbReference type="PROSITE" id="PS50931"/>
    </source>
</evidence>
<dbReference type="InterPro" id="IPR036388">
    <property type="entry name" value="WH-like_DNA-bd_sf"/>
</dbReference>
<dbReference type="EMBL" id="JBELQC010000002">
    <property type="protein sequence ID" value="MFL9841899.1"/>
    <property type="molecule type" value="Genomic_DNA"/>
</dbReference>
<dbReference type="CDD" id="cd08422">
    <property type="entry name" value="PBP2_CrgA_like"/>
    <property type="match status" value="1"/>
</dbReference>